<dbReference type="CDD" id="cd07377">
    <property type="entry name" value="WHTH_GntR"/>
    <property type="match status" value="1"/>
</dbReference>
<keyword evidence="6" id="KW-1185">Reference proteome</keyword>
<dbReference type="SMART" id="SM00345">
    <property type="entry name" value="HTH_GNTR"/>
    <property type="match status" value="1"/>
</dbReference>
<dbReference type="Proteomes" id="UP001146067">
    <property type="component" value="Unassembled WGS sequence"/>
</dbReference>
<protein>
    <submittedName>
        <fullName evidence="5">FCD domain-containing protein</fullName>
    </submittedName>
</protein>
<dbReference type="Pfam" id="PF07729">
    <property type="entry name" value="FCD"/>
    <property type="match status" value="1"/>
</dbReference>
<proteinExistence type="predicted"/>
<sequence>MTETVGPTAESARVYRPGYSRAAEQIMRYIDEQGFGPGNRLPTEARFAELLGISRTIARDALKTLAATGRITVQRGRGIFVADPSDLGEQVTTAFIPMSVDHVMMLFEFRGVQERAAAELAAERATPAELVAIDNALADYTTAAENGDIAAAANADEAFHRAVAAASHNHLLAESIASAQSLQHRVVVAAFDGFSGGPLMVARDEHAAILDAIRRGDAEAAGRAADAHLERTRLGYQAEIGRRVFRSPSH</sequence>
<evidence type="ECO:0000256" key="1">
    <source>
        <dbReference type="ARBA" id="ARBA00023015"/>
    </source>
</evidence>
<dbReference type="GO" id="GO:0003700">
    <property type="term" value="F:DNA-binding transcription factor activity"/>
    <property type="evidence" value="ECO:0007669"/>
    <property type="project" value="InterPro"/>
</dbReference>
<evidence type="ECO:0000313" key="5">
    <source>
        <dbReference type="EMBL" id="MDA1362525.1"/>
    </source>
</evidence>
<keyword evidence="3" id="KW-0804">Transcription</keyword>
<accession>A0A9X3PPA8</accession>
<evidence type="ECO:0000313" key="6">
    <source>
        <dbReference type="Proteomes" id="UP001146067"/>
    </source>
</evidence>
<dbReference type="PRINTS" id="PR00035">
    <property type="entry name" value="HTHGNTR"/>
</dbReference>
<dbReference type="PANTHER" id="PTHR43537:SF5">
    <property type="entry name" value="UXU OPERON TRANSCRIPTIONAL REGULATOR"/>
    <property type="match status" value="1"/>
</dbReference>
<evidence type="ECO:0000259" key="4">
    <source>
        <dbReference type="PROSITE" id="PS50949"/>
    </source>
</evidence>
<organism evidence="5 6">
    <name type="scientific">Glycomyces luteolus</name>
    <dbReference type="NCBI Taxonomy" id="2670330"/>
    <lineage>
        <taxon>Bacteria</taxon>
        <taxon>Bacillati</taxon>
        <taxon>Actinomycetota</taxon>
        <taxon>Actinomycetes</taxon>
        <taxon>Glycomycetales</taxon>
        <taxon>Glycomycetaceae</taxon>
        <taxon>Glycomyces</taxon>
    </lineage>
</organism>
<dbReference type="InterPro" id="IPR036390">
    <property type="entry name" value="WH_DNA-bd_sf"/>
</dbReference>
<name>A0A9X3PPA8_9ACTN</name>
<dbReference type="SUPFAM" id="SSF48008">
    <property type="entry name" value="GntR ligand-binding domain-like"/>
    <property type="match status" value="1"/>
</dbReference>
<dbReference type="SUPFAM" id="SSF46785">
    <property type="entry name" value="Winged helix' DNA-binding domain"/>
    <property type="match status" value="1"/>
</dbReference>
<dbReference type="Gene3D" id="1.20.120.530">
    <property type="entry name" value="GntR ligand-binding domain-like"/>
    <property type="match status" value="1"/>
</dbReference>
<dbReference type="PROSITE" id="PS50949">
    <property type="entry name" value="HTH_GNTR"/>
    <property type="match status" value="1"/>
</dbReference>
<dbReference type="InterPro" id="IPR000524">
    <property type="entry name" value="Tscrpt_reg_HTH_GntR"/>
</dbReference>
<dbReference type="InterPro" id="IPR011711">
    <property type="entry name" value="GntR_C"/>
</dbReference>
<gene>
    <name evidence="5" type="ORF">O1R50_23080</name>
</gene>
<keyword evidence="2" id="KW-0238">DNA-binding</keyword>
<evidence type="ECO:0000256" key="2">
    <source>
        <dbReference type="ARBA" id="ARBA00023125"/>
    </source>
</evidence>
<feature type="domain" description="HTH gntR-type" evidence="4">
    <location>
        <begin position="16"/>
        <end position="84"/>
    </location>
</feature>
<dbReference type="RefSeq" id="WP_270112611.1">
    <property type="nucleotide sequence ID" value="NZ_JAPZVP010000024.1"/>
</dbReference>
<dbReference type="Pfam" id="PF00392">
    <property type="entry name" value="GntR"/>
    <property type="match status" value="1"/>
</dbReference>
<comment type="caution">
    <text evidence="5">The sequence shown here is derived from an EMBL/GenBank/DDBJ whole genome shotgun (WGS) entry which is preliminary data.</text>
</comment>
<dbReference type="PANTHER" id="PTHR43537">
    <property type="entry name" value="TRANSCRIPTIONAL REGULATOR, GNTR FAMILY"/>
    <property type="match status" value="1"/>
</dbReference>
<dbReference type="AlphaFoldDB" id="A0A9X3PPA8"/>
<dbReference type="InterPro" id="IPR008920">
    <property type="entry name" value="TF_FadR/GntR_C"/>
</dbReference>
<evidence type="ECO:0000256" key="3">
    <source>
        <dbReference type="ARBA" id="ARBA00023163"/>
    </source>
</evidence>
<dbReference type="Gene3D" id="1.10.10.10">
    <property type="entry name" value="Winged helix-like DNA-binding domain superfamily/Winged helix DNA-binding domain"/>
    <property type="match status" value="1"/>
</dbReference>
<dbReference type="InterPro" id="IPR036388">
    <property type="entry name" value="WH-like_DNA-bd_sf"/>
</dbReference>
<reference evidence="5" key="1">
    <citation type="submission" date="2022-12" db="EMBL/GenBank/DDBJ databases">
        <title>Gycomyces niveus sp.nov.,a novel actinomycete isolated from soil in Shouguan.</title>
        <authorList>
            <person name="Yang X."/>
        </authorList>
    </citation>
    <scope>NUCLEOTIDE SEQUENCE</scope>
    <source>
        <strain evidence="5">NEAU-A15</strain>
    </source>
</reference>
<keyword evidence="1" id="KW-0805">Transcription regulation</keyword>
<dbReference type="GO" id="GO:0003677">
    <property type="term" value="F:DNA binding"/>
    <property type="evidence" value="ECO:0007669"/>
    <property type="project" value="UniProtKB-KW"/>
</dbReference>
<dbReference type="SMART" id="SM00895">
    <property type="entry name" value="FCD"/>
    <property type="match status" value="1"/>
</dbReference>
<dbReference type="EMBL" id="JAPZVP010000024">
    <property type="protein sequence ID" value="MDA1362525.1"/>
    <property type="molecule type" value="Genomic_DNA"/>
</dbReference>